<dbReference type="Pfam" id="PF22847">
    <property type="entry name" value="BT_3657-like_N"/>
    <property type="match status" value="1"/>
</dbReference>
<sequence>MGLVRSDANQSPFNETKCIIMKKLNILLISLVLQLSAMAQNVEPEYTISGKDSTCQIFIYSPGEKDGLHLAYLGEKGKWNDVGQLCSSDYGQWGAEKKMHNPFVIKAKDGTWRAVWGVNNTAPIFAAAYSEDLITWRPQDYPLVAECGVHNPIVYQMDDGGFDIYLKTVKGKRYVHASEDFRHFEEDSVESEADDVLWQMDRDSVNGKSYLGNEFEIPALHLNYIRNWFTTLDKDNLKYSEKMADDGKHFPNIGDSINATIDIDFTKTKKISNKLIGVFFEDINYAADGGLYAELLKNRDFEYTDKDHVGWNASTGWKSDQPIVISTEKPLSKNNQHYAIINKSSLINSGWDNIISSKGNDFDFSMFARCIDGRKNQLIISLVDSLGNSIAEGKIKIEGNEWIKYNLNLKLDTKKHQEYLNKLHDLALIITGKNQGQIAVDMISLFPHQTFKGHGMRIDLAQTIANLKPKFVRFPGGCMLHGDGIDNIYNWKETIGPLQDRKPERNIWNYHQSRGLGYYEYFQFCEDIGAEPLPVMAAGVPCQNSSANTKGIGGQQCGIPMDKMPEYIQDVLDMIEWANGDPATSKWAKMRQEAGHPSPFNLKMIGIGNEDLISTVFEERYLMICKAVKAKYPNIEVVGTVGPFHNPSSDYVEGWKFANQNKKYIDAVDEHYYESTGWFLHNTDYYDSYDKNAPKVYLGEYASHTRTMESALAEAIYLCNVERNADVVEMTSYAPLLCNDKHKNWNPDLIYFDETNIVTTPSYETQALFSNFSGDKYISSKINIEEKYAYRVASSVVRDETKGKTYLKLVNALPTKVCLKVNGMNLSSNTKYVMFGGSPESKTTERISNDTNNTSSALVIGNNIIQLPAYSVVGIEL</sequence>
<dbReference type="InterPro" id="IPR010720">
    <property type="entry name" value="Alpha-L-AF_C"/>
</dbReference>
<dbReference type="SUPFAM" id="SSF75005">
    <property type="entry name" value="Arabinanase/levansucrase/invertase"/>
    <property type="match status" value="1"/>
</dbReference>
<keyword evidence="9" id="KW-1185">Reference proteome</keyword>
<keyword evidence="4 6" id="KW-0732">Signal</keyword>
<dbReference type="InterPro" id="IPR023296">
    <property type="entry name" value="Glyco_hydro_beta-prop_sf"/>
</dbReference>
<feature type="signal peptide" evidence="6">
    <location>
        <begin position="1"/>
        <end position="39"/>
    </location>
</feature>
<keyword evidence="5" id="KW-0378">Hydrolase</keyword>
<protein>
    <recommendedName>
        <fullName evidence="3">non-reducing end alpha-L-arabinofuranosidase</fullName>
        <ecNumber evidence="3">3.2.1.55</ecNumber>
    </recommendedName>
</protein>
<accession>A0ABN6EGL8</accession>
<evidence type="ECO:0000313" key="8">
    <source>
        <dbReference type="EMBL" id="BCS84266.1"/>
    </source>
</evidence>
<dbReference type="Pfam" id="PF06964">
    <property type="entry name" value="Alpha-L-AF_C"/>
    <property type="match status" value="1"/>
</dbReference>
<dbReference type="SUPFAM" id="SSF51445">
    <property type="entry name" value="(Trans)glycosidases"/>
    <property type="match status" value="1"/>
</dbReference>
<dbReference type="EMBL" id="AP024484">
    <property type="protein sequence ID" value="BCS84266.1"/>
    <property type="molecule type" value="Genomic_DNA"/>
</dbReference>
<dbReference type="InterPro" id="IPR017853">
    <property type="entry name" value="GH"/>
</dbReference>
<dbReference type="InterPro" id="IPR051563">
    <property type="entry name" value="Glycosyl_Hydrolase_51"/>
</dbReference>
<name>A0ABN6EGL8_9BACT</name>
<feature type="chain" id="PRO_5046222127" description="non-reducing end alpha-L-arabinofuranosidase" evidence="6">
    <location>
        <begin position="40"/>
        <end position="877"/>
    </location>
</feature>
<dbReference type="Proteomes" id="UP001319045">
    <property type="component" value="Chromosome"/>
</dbReference>
<reference evidence="8 9" key="1">
    <citation type="journal article" date="2022" name="Int. J. Syst. Evol. Microbiol.">
        <title>Prevotella herbatica sp. nov., a plant polysaccharide-decomposing anaerobic bacterium isolated from a methanogenic reactor.</title>
        <authorList>
            <person name="Uek A."/>
            <person name="Tonouchi A."/>
            <person name="Kaku N."/>
            <person name="Ueki K."/>
        </authorList>
    </citation>
    <scope>NUCLEOTIDE SEQUENCE [LARGE SCALE GENOMIC DNA]</scope>
    <source>
        <strain evidence="8 9">WR041</strain>
    </source>
</reference>
<comment type="similarity">
    <text evidence="2">Belongs to the glycosyl hydrolase 51 family.</text>
</comment>
<evidence type="ECO:0000256" key="5">
    <source>
        <dbReference type="ARBA" id="ARBA00022801"/>
    </source>
</evidence>
<comment type="catalytic activity">
    <reaction evidence="1">
        <text>Hydrolysis of terminal non-reducing alpha-L-arabinofuranoside residues in alpha-L-arabinosides.</text>
        <dbReference type="EC" id="3.2.1.55"/>
    </reaction>
</comment>
<evidence type="ECO:0000256" key="1">
    <source>
        <dbReference type="ARBA" id="ARBA00001462"/>
    </source>
</evidence>
<feature type="domain" description="Alpha-L-arabinofuranosidase C-terminal" evidence="7">
    <location>
        <begin position="699"/>
        <end position="871"/>
    </location>
</feature>
<evidence type="ECO:0000313" key="9">
    <source>
        <dbReference type="Proteomes" id="UP001319045"/>
    </source>
</evidence>
<dbReference type="InterPro" id="IPR055133">
    <property type="entry name" value="BT_3657-like_N"/>
</dbReference>
<evidence type="ECO:0000256" key="4">
    <source>
        <dbReference type="ARBA" id="ARBA00022729"/>
    </source>
</evidence>
<evidence type="ECO:0000256" key="2">
    <source>
        <dbReference type="ARBA" id="ARBA00007186"/>
    </source>
</evidence>
<evidence type="ECO:0000259" key="7">
    <source>
        <dbReference type="SMART" id="SM00813"/>
    </source>
</evidence>
<dbReference type="PANTHER" id="PTHR31776:SF26">
    <property type="entry name" value="SECRETED ARABINOSIDASE"/>
    <property type="match status" value="1"/>
</dbReference>
<dbReference type="SMART" id="SM00813">
    <property type="entry name" value="Alpha-L-AF_C"/>
    <property type="match status" value="1"/>
</dbReference>
<evidence type="ECO:0000256" key="3">
    <source>
        <dbReference type="ARBA" id="ARBA00012670"/>
    </source>
</evidence>
<dbReference type="InterPro" id="IPR055235">
    <property type="entry name" value="ASD1_cat"/>
</dbReference>
<dbReference type="PANTHER" id="PTHR31776">
    <property type="entry name" value="ALPHA-L-ARABINOFURANOSIDASE 1"/>
    <property type="match status" value="1"/>
</dbReference>
<organism evidence="8 9">
    <name type="scientific">Prevotella herbatica</name>
    <dbReference type="NCBI Taxonomy" id="2801997"/>
    <lineage>
        <taxon>Bacteria</taxon>
        <taxon>Pseudomonadati</taxon>
        <taxon>Bacteroidota</taxon>
        <taxon>Bacteroidia</taxon>
        <taxon>Bacteroidales</taxon>
        <taxon>Prevotellaceae</taxon>
        <taxon>Prevotella</taxon>
    </lineage>
</organism>
<gene>
    <name evidence="8" type="ORF">prwr041_01590</name>
</gene>
<evidence type="ECO:0000256" key="6">
    <source>
        <dbReference type="SAM" id="SignalP"/>
    </source>
</evidence>
<dbReference type="Pfam" id="PF22848">
    <property type="entry name" value="ASD1_dom"/>
    <property type="match status" value="1"/>
</dbReference>
<dbReference type="Gene3D" id="3.20.20.80">
    <property type="entry name" value="Glycosidases"/>
    <property type="match status" value="1"/>
</dbReference>
<proteinExistence type="inferred from homology"/>
<dbReference type="EC" id="3.2.1.55" evidence="3"/>